<evidence type="ECO:0000313" key="3">
    <source>
        <dbReference type="Proteomes" id="UP001195483"/>
    </source>
</evidence>
<dbReference type="Proteomes" id="UP001195483">
    <property type="component" value="Unassembled WGS sequence"/>
</dbReference>
<reference evidence="2" key="1">
    <citation type="journal article" date="2021" name="Genome Biol. Evol.">
        <title>A High-Quality Reference Genome for a Parasitic Bivalve with Doubly Uniparental Inheritance (Bivalvia: Unionida).</title>
        <authorList>
            <person name="Smith C.H."/>
        </authorList>
    </citation>
    <scope>NUCLEOTIDE SEQUENCE</scope>
    <source>
        <strain evidence="2">CHS0354</strain>
    </source>
</reference>
<organism evidence="2 3">
    <name type="scientific">Potamilus streckersoni</name>
    <dbReference type="NCBI Taxonomy" id="2493646"/>
    <lineage>
        <taxon>Eukaryota</taxon>
        <taxon>Metazoa</taxon>
        <taxon>Spiralia</taxon>
        <taxon>Lophotrochozoa</taxon>
        <taxon>Mollusca</taxon>
        <taxon>Bivalvia</taxon>
        <taxon>Autobranchia</taxon>
        <taxon>Heteroconchia</taxon>
        <taxon>Palaeoheterodonta</taxon>
        <taxon>Unionida</taxon>
        <taxon>Unionoidea</taxon>
        <taxon>Unionidae</taxon>
        <taxon>Ambleminae</taxon>
        <taxon>Lampsilini</taxon>
        <taxon>Potamilus</taxon>
    </lineage>
</organism>
<proteinExistence type="predicted"/>
<dbReference type="AlphaFoldDB" id="A0AAE0THK3"/>
<keyword evidence="1" id="KW-0732">Signal</keyword>
<reference evidence="2" key="2">
    <citation type="journal article" date="2021" name="Genome Biol. Evol.">
        <title>Developing a high-quality reference genome for a parasitic bivalve with doubly uniparental inheritance (Bivalvia: Unionida).</title>
        <authorList>
            <person name="Smith C.H."/>
        </authorList>
    </citation>
    <scope>NUCLEOTIDE SEQUENCE</scope>
    <source>
        <strain evidence="2">CHS0354</strain>
        <tissue evidence="2">Mantle</tissue>
    </source>
</reference>
<reference evidence="2" key="3">
    <citation type="submission" date="2023-05" db="EMBL/GenBank/DDBJ databases">
        <authorList>
            <person name="Smith C.H."/>
        </authorList>
    </citation>
    <scope>NUCLEOTIDE SEQUENCE</scope>
    <source>
        <strain evidence="2">CHS0354</strain>
        <tissue evidence="2">Mantle</tissue>
    </source>
</reference>
<evidence type="ECO:0000256" key="1">
    <source>
        <dbReference type="SAM" id="SignalP"/>
    </source>
</evidence>
<comment type="caution">
    <text evidence="2">The sequence shown here is derived from an EMBL/GenBank/DDBJ whole genome shotgun (WGS) entry which is preliminary data.</text>
</comment>
<gene>
    <name evidence="2" type="ORF">CHS0354_009004</name>
</gene>
<evidence type="ECO:0000313" key="2">
    <source>
        <dbReference type="EMBL" id="KAK3610567.1"/>
    </source>
</evidence>
<dbReference type="EMBL" id="JAEAOA010000587">
    <property type="protein sequence ID" value="KAK3610567.1"/>
    <property type="molecule type" value="Genomic_DNA"/>
</dbReference>
<protein>
    <submittedName>
        <fullName evidence="2">Uncharacterized protein</fullName>
    </submittedName>
</protein>
<name>A0AAE0THK3_9BIVA</name>
<keyword evidence="3" id="KW-1185">Reference proteome</keyword>
<accession>A0AAE0THK3</accession>
<feature type="signal peptide" evidence="1">
    <location>
        <begin position="1"/>
        <end position="18"/>
    </location>
</feature>
<sequence length="97" mass="10919">MSNILLCLLYITLGVSYADNNCTSCRECPPAWTRNGNLDPCKKSVREHGRPSCYFGNSRRRCIRIELSEKAFKAICQMESTYGLVAMIYSLKDNGNG</sequence>
<feature type="chain" id="PRO_5042273111" evidence="1">
    <location>
        <begin position="19"/>
        <end position="97"/>
    </location>
</feature>